<evidence type="ECO:0008006" key="4">
    <source>
        <dbReference type="Google" id="ProtNLM"/>
    </source>
</evidence>
<feature type="region of interest" description="Disordered" evidence="1">
    <location>
        <begin position="15"/>
        <end position="82"/>
    </location>
</feature>
<proteinExistence type="predicted"/>
<evidence type="ECO:0000313" key="2">
    <source>
        <dbReference type="EMBL" id="CAI0470985.1"/>
    </source>
</evidence>
<dbReference type="AlphaFoldDB" id="A0AAV0PK55"/>
<sequence>MRATLWEAPLAVLGTALNSNETETEDRSWKQSRSTGPPRESEEMPWRSWRITTSESPSMMTQGRDLETKREIASRATRSSAR</sequence>
<name>A0AAV0PK55_9ROSI</name>
<reference evidence="2" key="1">
    <citation type="submission" date="2022-08" db="EMBL/GenBank/DDBJ databases">
        <authorList>
            <person name="Gutierrez-Valencia J."/>
        </authorList>
    </citation>
    <scope>NUCLEOTIDE SEQUENCE</scope>
</reference>
<feature type="compositionally biased region" description="Basic and acidic residues" evidence="1">
    <location>
        <begin position="64"/>
        <end position="73"/>
    </location>
</feature>
<organism evidence="2 3">
    <name type="scientific">Linum tenue</name>
    <dbReference type="NCBI Taxonomy" id="586396"/>
    <lineage>
        <taxon>Eukaryota</taxon>
        <taxon>Viridiplantae</taxon>
        <taxon>Streptophyta</taxon>
        <taxon>Embryophyta</taxon>
        <taxon>Tracheophyta</taxon>
        <taxon>Spermatophyta</taxon>
        <taxon>Magnoliopsida</taxon>
        <taxon>eudicotyledons</taxon>
        <taxon>Gunneridae</taxon>
        <taxon>Pentapetalae</taxon>
        <taxon>rosids</taxon>
        <taxon>fabids</taxon>
        <taxon>Malpighiales</taxon>
        <taxon>Linaceae</taxon>
        <taxon>Linum</taxon>
    </lineage>
</organism>
<dbReference type="EMBL" id="CAMGYJ010000009">
    <property type="protein sequence ID" value="CAI0470985.1"/>
    <property type="molecule type" value="Genomic_DNA"/>
</dbReference>
<dbReference type="Proteomes" id="UP001154282">
    <property type="component" value="Unassembled WGS sequence"/>
</dbReference>
<feature type="compositionally biased region" description="Polar residues" evidence="1">
    <location>
        <begin position="50"/>
        <end position="61"/>
    </location>
</feature>
<accession>A0AAV0PK55</accession>
<evidence type="ECO:0000313" key="3">
    <source>
        <dbReference type="Proteomes" id="UP001154282"/>
    </source>
</evidence>
<protein>
    <recommendedName>
        <fullName evidence="4">Secreted protein</fullName>
    </recommendedName>
</protein>
<comment type="caution">
    <text evidence="2">The sequence shown here is derived from an EMBL/GenBank/DDBJ whole genome shotgun (WGS) entry which is preliminary data.</text>
</comment>
<keyword evidence="3" id="KW-1185">Reference proteome</keyword>
<evidence type="ECO:0000256" key="1">
    <source>
        <dbReference type="SAM" id="MobiDB-lite"/>
    </source>
</evidence>
<gene>
    <name evidence="2" type="ORF">LITE_LOCUS38757</name>
</gene>